<gene>
    <name evidence="1" type="ORF">BJ972_003045</name>
    <name evidence="2" type="ORF">ESP50_11880</name>
</gene>
<name>A0A4Q2M7J5_9MICO</name>
<reference evidence="2 3" key="1">
    <citation type="submission" date="2019-01" db="EMBL/GenBank/DDBJ databases">
        <title>Agromyces.</title>
        <authorList>
            <person name="Li J."/>
        </authorList>
    </citation>
    <scope>NUCLEOTIDE SEQUENCE [LARGE SCALE GENOMIC DNA]</scope>
    <source>
        <strain evidence="2 3">DSM 23870</strain>
    </source>
</reference>
<dbReference type="OrthoDB" id="477186at2"/>
<reference evidence="1 4" key="2">
    <citation type="submission" date="2020-07" db="EMBL/GenBank/DDBJ databases">
        <title>Sequencing the genomes of 1000 actinobacteria strains.</title>
        <authorList>
            <person name="Klenk H.-P."/>
        </authorList>
    </citation>
    <scope>NUCLEOTIDE SEQUENCE [LARGE SCALE GENOMIC DNA]</scope>
    <source>
        <strain evidence="1 4">DSM 23870</strain>
    </source>
</reference>
<evidence type="ECO:0000313" key="1">
    <source>
        <dbReference type="EMBL" id="NYD68526.1"/>
    </source>
</evidence>
<dbReference type="AlphaFoldDB" id="A0A4Q2M7J5"/>
<keyword evidence="1" id="KW-0808">Transferase</keyword>
<dbReference type="Proteomes" id="UP000581087">
    <property type="component" value="Unassembled WGS sequence"/>
</dbReference>
<keyword evidence="3" id="KW-1185">Reference proteome</keyword>
<evidence type="ECO:0000313" key="3">
    <source>
        <dbReference type="Proteomes" id="UP000292686"/>
    </source>
</evidence>
<dbReference type="EMBL" id="SDPM01000006">
    <property type="protein sequence ID" value="RXZ85911.1"/>
    <property type="molecule type" value="Genomic_DNA"/>
</dbReference>
<comment type="caution">
    <text evidence="2">The sequence shown here is derived from an EMBL/GenBank/DDBJ whole genome shotgun (WGS) entry which is preliminary data.</text>
</comment>
<evidence type="ECO:0000313" key="4">
    <source>
        <dbReference type="Proteomes" id="UP000581087"/>
    </source>
</evidence>
<dbReference type="GO" id="GO:0016740">
    <property type="term" value="F:transferase activity"/>
    <property type="evidence" value="ECO:0007669"/>
    <property type="project" value="UniProtKB-KW"/>
</dbReference>
<dbReference type="Proteomes" id="UP000292686">
    <property type="component" value="Unassembled WGS sequence"/>
</dbReference>
<organism evidence="2 3">
    <name type="scientific">Agromyces atrinae</name>
    <dbReference type="NCBI Taxonomy" id="592376"/>
    <lineage>
        <taxon>Bacteria</taxon>
        <taxon>Bacillati</taxon>
        <taxon>Actinomycetota</taxon>
        <taxon>Actinomycetes</taxon>
        <taxon>Micrococcales</taxon>
        <taxon>Microbacteriaceae</taxon>
        <taxon>Agromyces</taxon>
    </lineage>
</organism>
<dbReference type="EMBL" id="JACCBI010000001">
    <property type="protein sequence ID" value="NYD68526.1"/>
    <property type="molecule type" value="Genomic_DNA"/>
</dbReference>
<proteinExistence type="predicted"/>
<accession>A0A4Q2M7J5</accession>
<protein>
    <submittedName>
        <fullName evidence="1">Polysaccharide pyruvyl transferase WcaK-like protein</fullName>
    </submittedName>
</protein>
<sequence length="359" mass="39101">MSVDTLDIFVSGHGQRDNLGDSGLRRGLLRTLRRAGRLHVLVDDSHRSYESGLQLEPDDVVYRSRKRWGAELRSLTTTGRTAYGANAGELVASPGTVARLETEDRRFIRDGLRRGGLFLHLGYGLRNPASPWARVLGQRLSMGSLVTWRDDASCTAAGVGTVVPDWAFGEGQSSEQLRARAASPRDIVALSLRCDRPAPSDRWIENVRAFAHAQGAEVVAVPQVARDREAAFDVARRLEGRVLDWPGVSHAEYEELVRGLYTRSIAVLGDRLHALVFGATEGAVPVVFGTAPDAKIGRTLTAAGLTGFAVDDPEAGDAPERLQRLVDRRHELPDHLDVARSAIADLGERVVRAAERRAG</sequence>
<evidence type="ECO:0000313" key="2">
    <source>
        <dbReference type="EMBL" id="RXZ85911.1"/>
    </source>
</evidence>
<dbReference type="RefSeq" id="WP_129175427.1">
    <property type="nucleotide sequence ID" value="NZ_JACCBI010000001.1"/>
</dbReference>